<dbReference type="AlphaFoldDB" id="A0A6G1CX42"/>
<keyword evidence="2 3" id="KW-0732">Signal</keyword>
<feature type="signal peptide" evidence="3">
    <location>
        <begin position="1"/>
        <end position="19"/>
    </location>
</feature>
<evidence type="ECO:0008006" key="6">
    <source>
        <dbReference type="Google" id="ProtNLM"/>
    </source>
</evidence>
<comment type="similarity">
    <text evidence="1">Belongs to the peptidase S8 family.</text>
</comment>
<protein>
    <recommendedName>
        <fullName evidence="6">Peptidase S8/S53 domain-containing protein</fullName>
    </recommendedName>
</protein>
<feature type="chain" id="PRO_5026033014" description="Peptidase S8/S53 domain-containing protein" evidence="3">
    <location>
        <begin position="20"/>
        <end position="81"/>
    </location>
</feature>
<dbReference type="OrthoDB" id="1702760at2759"/>
<dbReference type="Proteomes" id="UP000479710">
    <property type="component" value="Unassembled WGS sequence"/>
</dbReference>
<organism evidence="4 5">
    <name type="scientific">Oryza meyeriana var. granulata</name>
    <dbReference type="NCBI Taxonomy" id="110450"/>
    <lineage>
        <taxon>Eukaryota</taxon>
        <taxon>Viridiplantae</taxon>
        <taxon>Streptophyta</taxon>
        <taxon>Embryophyta</taxon>
        <taxon>Tracheophyta</taxon>
        <taxon>Spermatophyta</taxon>
        <taxon>Magnoliopsida</taxon>
        <taxon>Liliopsida</taxon>
        <taxon>Poales</taxon>
        <taxon>Poaceae</taxon>
        <taxon>BOP clade</taxon>
        <taxon>Oryzoideae</taxon>
        <taxon>Oryzeae</taxon>
        <taxon>Oryzinae</taxon>
        <taxon>Oryza</taxon>
        <taxon>Oryza meyeriana</taxon>
    </lineage>
</organism>
<sequence length="81" mass="8354">MLDIALLFATRAGVFVAQAAGNRGPAGSSVVSYSPWVTTIAAGTTGRSYIPQLVLGDGRRISGLGLSGFTTGWALVRCYFG</sequence>
<evidence type="ECO:0000313" key="5">
    <source>
        <dbReference type="Proteomes" id="UP000479710"/>
    </source>
</evidence>
<proteinExistence type="inferred from homology"/>
<evidence type="ECO:0000256" key="1">
    <source>
        <dbReference type="ARBA" id="ARBA00011073"/>
    </source>
</evidence>
<comment type="caution">
    <text evidence="4">The sequence shown here is derived from an EMBL/GenBank/DDBJ whole genome shotgun (WGS) entry which is preliminary data.</text>
</comment>
<dbReference type="Gene3D" id="3.50.30.30">
    <property type="match status" value="1"/>
</dbReference>
<gene>
    <name evidence="4" type="ORF">E2562_035006</name>
</gene>
<dbReference type="InterPro" id="IPR036852">
    <property type="entry name" value="Peptidase_S8/S53_dom_sf"/>
</dbReference>
<evidence type="ECO:0000256" key="2">
    <source>
        <dbReference type="ARBA" id="ARBA00022729"/>
    </source>
</evidence>
<evidence type="ECO:0000313" key="4">
    <source>
        <dbReference type="EMBL" id="KAF0904494.1"/>
    </source>
</evidence>
<name>A0A6G1CX42_9ORYZ</name>
<reference evidence="4 5" key="1">
    <citation type="submission" date="2019-11" db="EMBL/GenBank/DDBJ databases">
        <title>Whole genome sequence of Oryza granulata.</title>
        <authorList>
            <person name="Li W."/>
        </authorList>
    </citation>
    <scope>NUCLEOTIDE SEQUENCE [LARGE SCALE GENOMIC DNA]</scope>
    <source>
        <strain evidence="5">cv. Menghai</strain>
        <tissue evidence="4">Leaf</tissue>
    </source>
</reference>
<evidence type="ECO:0000256" key="3">
    <source>
        <dbReference type="SAM" id="SignalP"/>
    </source>
</evidence>
<dbReference type="EMBL" id="SPHZ02000008">
    <property type="protein sequence ID" value="KAF0904494.1"/>
    <property type="molecule type" value="Genomic_DNA"/>
</dbReference>
<dbReference type="SUPFAM" id="SSF52743">
    <property type="entry name" value="Subtilisin-like"/>
    <property type="match status" value="1"/>
</dbReference>
<dbReference type="PANTHER" id="PTHR10795">
    <property type="entry name" value="PROPROTEIN CONVERTASE SUBTILISIN/KEXIN"/>
    <property type="match status" value="1"/>
</dbReference>
<dbReference type="Gene3D" id="3.40.50.200">
    <property type="entry name" value="Peptidase S8/S53 domain"/>
    <property type="match status" value="1"/>
</dbReference>
<dbReference type="InterPro" id="IPR045051">
    <property type="entry name" value="SBT"/>
</dbReference>
<keyword evidence="5" id="KW-1185">Reference proteome</keyword>
<accession>A0A6G1CX42</accession>
<dbReference type="GO" id="GO:0004252">
    <property type="term" value="F:serine-type endopeptidase activity"/>
    <property type="evidence" value="ECO:0007669"/>
    <property type="project" value="InterPro"/>
</dbReference>
<dbReference type="GO" id="GO:0006508">
    <property type="term" value="P:proteolysis"/>
    <property type="evidence" value="ECO:0007669"/>
    <property type="project" value="InterPro"/>
</dbReference>